<evidence type="ECO:0000313" key="3">
    <source>
        <dbReference type="Proteomes" id="UP001497744"/>
    </source>
</evidence>
<protein>
    <submittedName>
        <fullName evidence="2">Histidinol dehydrogenase</fullName>
    </submittedName>
</protein>
<evidence type="ECO:0000313" key="2">
    <source>
        <dbReference type="EMBL" id="GIX61780.1"/>
    </source>
</evidence>
<reference evidence="2 3" key="1">
    <citation type="submission" date="2021-06" db="EMBL/GenBank/DDBJ databases">
        <title>Genome sequence of Babesia caballi.</title>
        <authorList>
            <person name="Yamagishi J."/>
            <person name="Kidaka T."/>
            <person name="Ochi A."/>
        </authorList>
    </citation>
    <scope>NUCLEOTIDE SEQUENCE [LARGE SCALE GENOMIC DNA]</scope>
    <source>
        <strain evidence="2">USDA-D6B2</strain>
    </source>
</reference>
<proteinExistence type="predicted"/>
<dbReference type="GeneID" id="94193263"/>
<dbReference type="Proteomes" id="UP001497744">
    <property type="component" value="Unassembled WGS sequence"/>
</dbReference>
<gene>
    <name evidence="2" type="ORF">BcabD6B2_12150</name>
</gene>
<feature type="region of interest" description="Disordered" evidence="1">
    <location>
        <begin position="1"/>
        <end position="34"/>
    </location>
</feature>
<sequence>MDVLDLITSRKAPEVVAPRPDSAGTPEASPLRDYEKRWKQLKAIIRAENAKKQPSSAALKSATDELRDIRRQLLREDARQGRRPPPVSCLDNAPQPPSPAKTVDWSKVASVRKRNRESRRFVFYMPAGRTMGTDVTIGRDRLEKIQRSMNRNTYGLVAASSGHSAQATC</sequence>
<feature type="compositionally biased region" description="Basic and acidic residues" evidence="1">
    <location>
        <begin position="62"/>
        <end position="80"/>
    </location>
</feature>
<accession>A0AAV4LPA5</accession>
<name>A0AAV4LPA5_BABCB</name>
<dbReference type="EMBL" id="BPLF01000001">
    <property type="protein sequence ID" value="GIX61780.1"/>
    <property type="molecule type" value="Genomic_DNA"/>
</dbReference>
<keyword evidence="3" id="KW-1185">Reference proteome</keyword>
<organism evidence="2 3">
    <name type="scientific">Babesia caballi</name>
    <dbReference type="NCBI Taxonomy" id="5871"/>
    <lineage>
        <taxon>Eukaryota</taxon>
        <taxon>Sar</taxon>
        <taxon>Alveolata</taxon>
        <taxon>Apicomplexa</taxon>
        <taxon>Aconoidasida</taxon>
        <taxon>Piroplasmida</taxon>
        <taxon>Babesiidae</taxon>
        <taxon>Babesia</taxon>
    </lineage>
</organism>
<feature type="region of interest" description="Disordered" evidence="1">
    <location>
        <begin position="47"/>
        <end position="104"/>
    </location>
</feature>
<comment type="caution">
    <text evidence="2">The sequence shown here is derived from an EMBL/GenBank/DDBJ whole genome shotgun (WGS) entry which is preliminary data.</text>
</comment>
<dbReference type="AlphaFoldDB" id="A0AAV4LPA5"/>
<evidence type="ECO:0000256" key="1">
    <source>
        <dbReference type="SAM" id="MobiDB-lite"/>
    </source>
</evidence>
<dbReference type="RefSeq" id="XP_067713851.1">
    <property type="nucleotide sequence ID" value="XM_067857750.1"/>
</dbReference>